<dbReference type="PROSITE" id="PS50011">
    <property type="entry name" value="PROTEIN_KINASE_DOM"/>
    <property type="match status" value="1"/>
</dbReference>
<protein>
    <submittedName>
        <fullName evidence="7">Serine/threonine protein kinase</fullName>
    </submittedName>
</protein>
<dbReference type="Gene3D" id="1.10.510.10">
    <property type="entry name" value="Transferase(Phosphotransferase) domain 1"/>
    <property type="match status" value="1"/>
</dbReference>
<evidence type="ECO:0000259" key="6">
    <source>
        <dbReference type="PROSITE" id="PS50011"/>
    </source>
</evidence>
<evidence type="ECO:0000256" key="4">
    <source>
        <dbReference type="ARBA" id="ARBA00022777"/>
    </source>
</evidence>
<sequence>MAQSDPQTIGKYNIERVLGRGSMGVVYLGYDPFMERKVAIKTLRPDLLQDDSARFAKRFHSEAKAYGRLLHPNIVTCYSYDETNDLTYIVLEYVEGVTLKQFFSQNDDIELSQSFAIIREILAALKYAHSKGVIHRDIKPANLMFAENGQIKVTDFGIARIDTQNLTQTGSLIGSPGFMSPEQFTGKAVDHRTDLFSVAVILYQLLTGKKPFRGSDLGEILHSVLSEEPQAPSLLNPLLSTELDRVVLKALNKKPDDRYQSAEEFIDVLNSVTRSLFNEAPINDTGETIVEHNEKINIEPKNKSSLVKASSIALVMAVSVVAVYIFNSTDNKPLPDNNAGLSSDNKALLAKQSARVFPEGALGGDLLREENTNQVEGVVFNAALNATIKSLANAYTCATVNVLVTSANSVKLSGYLATEGEISSLRSEVGLLPGVAAVFSALETRPRPFCEIVELLTPYAVNGFSVFDQNEPLRFREGEHLMLNVMSPDHDSYLYVDYFLLDGTVAHLMPNESDTDNRFLSRTAVDIGGGDEKNMKWAVGPPFGKEMLTLIASDVPLFSTKRPEIESAEVYLKALSSGLNNVSPTAISVDYTAILTQAN</sequence>
<organism evidence="7">
    <name type="scientific">hydrothermal vent metagenome</name>
    <dbReference type="NCBI Taxonomy" id="652676"/>
    <lineage>
        <taxon>unclassified sequences</taxon>
        <taxon>metagenomes</taxon>
        <taxon>ecological metagenomes</taxon>
    </lineage>
</organism>
<dbReference type="InterPro" id="IPR017441">
    <property type="entry name" value="Protein_kinase_ATP_BS"/>
</dbReference>
<evidence type="ECO:0000256" key="1">
    <source>
        <dbReference type="ARBA" id="ARBA00022527"/>
    </source>
</evidence>
<dbReference type="PANTHER" id="PTHR43289:SF6">
    <property type="entry name" value="SERINE_THREONINE-PROTEIN KINASE NEKL-3"/>
    <property type="match status" value="1"/>
</dbReference>
<dbReference type="SUPFAM" id="SSF56112">
    <property type="entry name" value="Protein kinase-like (PK-like)"/>
    <property type="match status" value="1"/>
</dbReference>
<evidence type="ECO:0000256" key="2">
    <source>
        <dbReference type="ARBA" id="ARBA00022679"/>
    </source>
</evidence>
<dbReference type="InterPro" id="IPR000719">
    <property type="entry name" value="Prot_kinase_dom"/>
</dbReference>
<evidence type="ECO:0000313" key="7">
    <source>
        <dbReference type="EMBL" id="VAW84007.1"/>
    </source>
</evidence>
<keyword evidence="4 7" id="KW-0418">Kinase</keyword>
<dbReference type="GO" id="GO:0005524">
    <property type="term" value="F:ATP binding"/>
    <property type="evidence" value="ECO:0007669"/>
    <property type="project" value="UniProtKB-KW"/>
</dbReference>
<dbReference type="PANTHER" id="PTHR43289">
    <property type="entry name" value="MITOGEN-ACTIVATED PROTEIN KINASE KINASE KINASE 20-RELATED"/>
    <property type="match status" value="1"/>
</dbReference>
<accession>A0A3B0Z965</accession>
<keyword evidence="1 7" id="KW-0723">Serine/threonine-protein kinase</keyword>
<proteinExistence type="predicted"/>
<dbReference type="Pfam" id="PF14326">
    <property type="entry name" value="DUF4384"/>
    <property type="match status" value="1"/>
</dbReference>
<dbReference type="Gene3D" id="3.30.200.20">
    <property type="entry name" value="Phosphorylase Kinase, domain 1"/>
    <property type="match status" value="1"/>
</dbReference>
<dbReference type="InterPro" id="IPR025493">
    <property type="entry name" value="DUF4384"/>
</dbReference>
<dbReference type="CDD" id="cd14014">
    <property type="entry name" value="STKc_PknB_like"/>
    <property type="match status" value="1"/>
</dbReference>
<keyword evidence="5" id="KW-0067">ATP-binding</keyword>
<keyword evidence="2" id="KW-0808">Transferase</keyword>
<dbReference type="InterPro" id="IPR008271">
    <property type="entry name" value="Ser/Thr_kinase_AS"/>
</dbReference>
<feature type="domain" description="Protein kinase" evidence="6">
    <location>
        <begin position="12"/>
        <end position="277"/>
    </location>
</feature>
<dbReference type="PROSITE" id="PS00108">
    <property type="entry name" value="PROTEIN_KINASE_ST"/>
    <property type="match status" value="1"/>
</dbReference>
<evidence type="ECO:0000256" key="5">
    <source>
        <dbReference type="ARBA" id="ARBA00022840"/>
    </source>
</evidence>
<gene>
    <name evidence="7" type="ORF">MNBD_GAMMA16-205</name>
</gene>
<reference evidence="7" key="1">
    <citation type="submission" date="2018-06" db="EMBL/GenBank/DDBJ databases">
        <authorList>
            <person name="Zhirakovskaya E."/>
        </authorList>
    </citation>
    <scope>NUCLEOTIDE SEQUENCE</scope>
</reference>
<dbReference type="AlphaFoldDB" id="A0A3B0Z965"/>
<dbReference type="InterPro" id="IPR011009">
    <property type="entry name" value="Kinase-like_dom_sf"/>
</dbReference>
<name>A0A3B0Z965_9ZZZZ</name>
<evidence type="ECO:0000256" key="3">
    <source>
        <dbReference type="ARBA" id="ARBA00022741"/>
    </source>
</evidence>
<dbReference type="SMART" id="SM00220">
    <property type="entry name" value="S_TKc"/>
    <property type="match status" value="1"/>
</dbReference>
<keyword evidence="3" id="KW-0547">Nucleotide-binding</keyword>
<dbReference type="PROSITE" id="PS00107">
    <property type="entry name" value="PROTEIN_KINASE_ATP"/>
    <property type="match status" value="1"/>
</dbReference>
<dbReference type="EMBL" id="UOFO01000032">
    <property type="protein sequence ID" value="VAW84007.1"/>
    <property type="molecule type" value="Genomic_DNA"/>
</dbReference>
<dbReference type="GO" id="GO:0004674">
    <property type="term" value="F:protein serine/threonine kinase activity"/>
    <property type="evidence" value="ECO:0007669"/>
    <property type="project" value="UniProtKB-KW"/>
</dbReference>
<dbReference type="FunFam" id="1.10.510.10:FF:000021">
    <property type="entry name" value="Serine/threonine protein kinase"/>
    <property type="match status" value="1"/>
</dbReference>
<dbReference type="Pfam" id="PF00069">
    <property type="entry name" value="Pkinase"/>
    <property type="match status" value="1"/>
</dbReference>